<evidence type="ECO:0000256" key="1">
    <source>
        <dbReference type="SAM" id="MobiDB-lite"/>
    </source>
</evidence>
<dbReference type="Proteomes" id="UP000005010">
    <property type="component" value="Chromosome"/>
</dbReference>
<dbReference type="KEGG" id="hce:HCW_07105"/>
<proteinExistence type="predicted"/>
<feature type="region of interest" description="Disordered" evidence="1">
    <location>
        <begin position="130"/>
        <end position="162"/>
    </location>
</feature>
<dbReference type="InterPro" id="IPR002718">
    <property type="entry name" value="OMP_Helicobacter"/>
</dbReference>
<gene>
    <name evidence="2" type="ordered locus">HCW_07105</name>
</gene>
<evidence type="ECO:0000313" key="3">
    <source>
        <dbReference type="Proteomes" id="UP000005010"/>
    </source>
</evidence>
<evidence type="ECO:0000313" key="2">
    <source>
        <dbReference type="EMBL" id="AFI04679.1"/>
    </source>
</evidence>
<feature type="region of interest" description="Disordered" evidence="1">
    <location>
        <begin position="83"/>
        <end position="111"/>
    </location>
</feature>
<feature type="compositionally biased region" description="Polar residues" evidence="1">
    <location>
        <begin position="90"/>
        <end position="108"/>
    </location>
</feature>
<sequence length="374" mass="42531">MRCHSITPPPNKLKLSYFPFLVSLILSSVHILHAETYEEMKERLTKEVKQEIAQKKAQEKAKEKALHDEIMQEELKKEVYEEELKKAQQQDKTPAITDTQAKPSSSHSQYEKIFSHQEVTHENVALKKEELNKDTQPKQQQIAPKPSELTPQKTAKPQTEKPLSYSAVRYRYEDRYDYADKDSFYLGIGYEYGSATTNGGDIVLGYKWVGDREETKWSGARVGVFASGSIYMPNIFATPNLNCIDPFNPCSISTSDKVNQALQDMNVGFSNYGVYSDWLINAYNGDRFFAGLMLGGALAGSTYFFTSQGGGVMGNFFQFFVNLGLRMGFSRHAFEFVAKLPTVTNKFDIEQGGYTKLKIPQNYLFGFNYVYSFK</sequence>
<dbReference type="EMBL" id="CP003479">
    <property type="protein sequence ID" value="AFI04679.1"/>
    <property type="molecule type" value="Genomic_DNA"/>
</dbReference>
<name>I0EP10_HELC0</name>
<keyword evidence="3" id="KW-1185">Reference proteome</keyword>
<reference evidence="3" key="1">
    <citation type="submission" date="2012-04" db="EMBL/GenBank/DDBJ databases">
        <title>Complete genome sequence of Helicobacter cetorum strain MIT 00-7128.</title>
        <authorList>
            <person name="Kersulyte D."/>
            <person name="Berg D.E."/>
        </authorList>
    </citation>
    <scope>NUCLEOTIDE SEQUENCE [LARGE SCALE GENOMIC DNA]</scope>
    <source>
        <strain evidence="3">MIT 00-7128</strain>
    </source>
</reference>
<dbReference type="PRINTS" id="PR01776">
    <property type="entry name" value="HPOMPFAMILY"/>
</dbReference>
<protein>
    <submittedName>
        <fullName evidence="2">Outer membrane protein HorI</fullName>
    </submittedName>
</protein>
<dbReference type="PATRIC" id="fig|182217.3.peg.1503"/>
<accession>I0EP10</accession>
<dbReference type="AlphaFoldDB" id="I0EP10"/>
<dbReference type="RefSeq" id="WP_014661546.1">
    <property type="nucleotide sequence ID" value="NC_017737.1"/>
</dbReference>
<organism evidence="2 3">
    <name type="scientific">Helicobacter cetorum (strain ATCC BAA-429 / MIT 00-7128)</name>
    <dbReference type="NCBI Taxonomy" id="182217"/>
    <lineage>
        <taxon>Bacteria</taxon>
        <taxon>Pseudomonadati</taxon>
        <taxon>Campylobacterota</taxon>
        <taxon>Epsilonproteobacteria</taxon>
        <taxon>Campylobacterales</taxon>
        <taxon>Helicobacteraceae</taxon>
        <taxon>Helicobacter</taxon>
    </lineage>
</organism>
<dbReference type="HOGENOM" id="CLU_791730_0_0_7"/>
<dbReference type="Pfam" id="PF01856">
    <property type="entry name" value="HP_OMP"/>
    <property type="match status" value="1"/>
</dbReference>